<comment type="similarity">
    <text evidence="3">Belongs to the SYCP2 family.</text>
</comment>
<evidence type="ECO:0000259" key="8">
    <source>
        <dbReference type="Pfam" id="PF18581"/>
    </source>
</evidence>
<gene>
    <name evidence="10" type="ORF">HJG59_017678</name>
</gene>
<sequence>MQADKEGPLQTVSEDGGSGMAQDAFYLQSLIIDAFHGKGFQKIKEYFRQRGSHIPQKYNHLVLYHLDKSINKELDKKEFRCVLLLLKCIQRFFIDGLTEDEPLLIQQGLIPKISLCSHGGSIFVSSLVYMSTWFERTVGFLTVEDLASDTSLIDVTEDFFDTALIISRRSSKGRIQMLGSFMFTLGFLVTEKTVNHFIQQEALKTLNSILHAVPWEEKKQLLLSEGPCHLLKDFARTISTVGDYGQQVALSEALCRLTAKTLRDGLVHQWFEDDVIAEAFKKIQDREFETDSRRFLNDLNNRLGDQRRVYSFPCIAAFADGHEMRKPADEKLEKFWIDFNLGSQSVTFYIANTESALWDSVRILKEAVINFSIIETEKKKMFIIYVKPINIRNKEVRKIEIHFDLQFNISQASIEALGEDKQMSDQTKISSELLDEFEKEDTESPVTHKREPAQAEESTERAELTGAEVDHRLITLPINDQSELAVSTGSWKQTKKADSSPEKVKLDDTQQEVISEHEYSSDLQEQSVKVLVPKLKDKSRKEPAFKGDGKQGTRMSKFSYRKHLFSESSRDSSSSTTAPSWTNNQDRKFLKPYPGRRKTRARSSLKILPLSPPRPGSDREKDQVKPLTPLWKDTSRDNDAMSPEISGTKFQGSSAHLTPEASAQKTELQSPHPVSSLSSLERSEVEENISKTVNQDLFMKRANLKRKLESLEDRDDSFAMWKQSKLEEDDAPGSLSSVTEDTDLAEGISGPSLAVVPENLSSSAVITTFENFTRELKRKYEPRYRRSVLYSKYAKPSPNCLIKLLNQIHHCRLNKLEQFNDFLLQELTHLEKDIQALNHLEKDVLEFWGKQADELESFCDLQMLRLNAIQPS</sequence>
<dbReference type="InterPro" id="IPR041322">
    <property type="entry name" value="SYCP2_ARLD"/>
</dbReference>
<dbReference type="PANTHER" id="PTHR15607">
    <property type="entry name" value="SYNAPTONEMAL COMPLEX PROTEIN-RELATED"/>
    <property type="match status" value="1"/>
</dbReference>
<keyword evidence="11" id="KW-1185">Reference proteome</keyword>
<feature type="compositionally biased region" description="Basic residues" evidence="7">
    <location>
        <begin position="594"/>
        <end position="603"/>
    </location>
</feature>
<evidence type="ECO:0000256" key="6">
    <source>
        <dbReference type="SAM" id="Coils"/>
    </source>
</evidence>
<dbReference type="EMBL" id="JACASF010000012">
    <property type="protein sequence ID" value="KAF6445294.1"/>
    <property type="molecule type" value="Genomic_DNA"/>
</dbReference>
<feature type="region of interest" description="Disordered" evidence="7">
    <location>
        <begin position="436"/>
        <end position="466"/>
    </location>
</feature>
<dbReference type="AlphaFoldDB" id="A0A7J8FC13"/>
<dbReference type="Pfam" id="PF18581">
    <property type="entry name" value="SYCP2_ARLD"/>
    <property type="match status" value="1"/>
</dbReference>
<comment type="subcellular location">
    <subcellularLocation>
        <location evidence="2">Chromosome</location>
    </subcellularLocation>
    <subcellularLocation>
        <location evidence="1">Nucleus</location>
    </subcellularLocation>
</comment>
<dbReference type="InterPro" id="IPR040560">
    <property type="entry name" value="SYCP2_SLD"/>
</dbReference>
<evidence type="ECO:0000256" key="2">
    <source>
        <dbReference type="ARBA" id="ARBA00004286"/>
    </source>
</evidence>
<dbReference type="InterPro" id="IPR024835">
    <property type="entry name" value="SYCP2-like"/>
</dbReference>
<dbReference type="GO" id="GO:0140013">
    <property type="term" value="P:meiotic nuclear division"/>
    <property type="evidence" value="ECO:0007669"/>
    <property type="project" value="TreeGrafter"/>
</dbReference>
<keyword evidence="5" id="KW-0539">Nucleus</keyword>
<dbReference type="Proteomes" id="UP000550707">
    <property type="component" value="Unassembled WGS sequence"/>
</dbReference>
<dbReference type="Pfam" id="PF18584">
    <property type="entry name" value="SYCP2_SLD"/>
    <property type="match status" value="1"/>
</dbReference>
<dbReference type="InParanoid" id="A0A7J8FC13"/>
<feature type="domain" description="Synaptonemal complex protein 2 armadillo-repeat-like" evidence="8">
    <location>
        <begin position="27"/>
        <end position="217"/>
    </location>
</feature>
<evidence type="ECO:0000313" key="11">
    <source>
        <dbReference type="Proteomes" id="UP000550707"/>
    </source>
</evidence>
<dbReference type="GO" id="GO:0000800">
    <property type="term" value="C:lateral element"/>
    <property type="evidence" value="ECO:0007669"/>
    <property type="project" value="TreeGrafter"/>
</dbReference>
<reference evidence="10 11" key="1">
    <citation type="journal article" date="2020" name="Nature">
        <title>Six reference-quality genomes reveal evolution of bat adaptations.</title>
        <authorList>
            <person name="Jebb D."/>
            <person name="Huang Z."/>
            <person name="Pippel M."/>
            <person name="Hughes G.M."/>
            <person name="Lavrichenko K."/>
            <person name="Devanna P."/>
            <person name="Winkler S."/>
            <person name="Jermiin L.S."/>
            <person name="Skirmuntt E.C."/>
            <person name="Katzourakis A."/>
            <person name="Burkitt-Gray L."/>
            <person name="Ray D.A."/>
            <person name="Sullivan K.A.M."/>
            <person name="Roscito J.G."/>
            <person name="Kirilenko B.M."/>
            <person name="Davalos L.M."/>
            <person name="Corthals A.P."/>
            <person name="Power M.L."/>
            <person name="Jones G."/>
            <person name="Ransome R.D."/>
            <person name="Dechmann D.K.N."/>
            <person name="Locatelli A.G."/>
            <person name="Puechmaille S.J."/>
            <person name="Fedrigo O."/>
            <person name="Jarvis E.D."/>
            <person name="Hiller M."/>
            <person name="Vernes S.C."/>
            <person name="Myers E.W."/>
            <person name="Teeling E.C."/>
        </authorList>
    </citation>
    <scope>NUCLEOTIDE SEQUENCE [LARGE SCALE GENOMIC DNA]</scope>
    <source>
        <strain evidence="10">MMolMol1</strain>
        <tissue evidence="10">Muscle</tissue>
    </source>
</reference>
<keyword evidence="6" id="KW-0175">Coiled coil</keyword>
<keyword evidence="4" id="KW-0158">Chromosome</keyword>
<feature type="compositionally biased region" description="Basic and acidic residues" evidence="7">
    <location>
        <begin position="495"/>
        <end position="520"/>
    </location>
</feature>
<feature type="coiled-coil region" evidence="6">
    <location>
        <begin position="813"/>
        <end position="840"/>
    </location>
</feature>
<evidence type="ECO:0000256" key="4">
    <source>
        <dbReference type="ARBA" id="ARBA00022454"/>
    </source>
</evidence>
<proteinExistence type="inferred from homology"/>
<feature type="region of interest" description="Disordered" evidence="7">
    <location>
        <begin position="485"/>
        <end position="684"/>
    </location>
</feature>
<evidence type="ECO:0000256" key="1">
    <source>
        <dbReference type="ARBA" id="ARBA00004123"/>
    </source>
</evidence>
<feature type="compositionally biased region" description="Basic and acidic residues" evidence="7">
    <location>
        <begin position="446"/>
        <end position="466"/>
    </location>
</feature>
<evidence type="ECO:0000256" key="7">
    <source>
        <dbReference type="SAM" id="MobiDB-lite"/>
    </source>
</evidence>
<comment type="caution">
    <text evidence="10">The sequence shown here is derived from an EMBL/GenBank/DDBJ whole genome shotgun (WGS) entry which is preliminary data.</text>
</comment>
<feature type="compositionally biased region" description="Polar residues" evidence="7">
    <location>
        <begin position="648"/>
        <end position="673"/>
    </location>
</feature>
<name>A0A7J8FC13_MOLMO</name>
<protein>
    <submittedName>
        <fullName evidence="10">Synaptonemal complex protein 2 like</fullName>
    </submittedName>
</protein>
<feature type="compositionally biased region" description="Low complexity" evidence="7">
    <location>
        <begin position="571"/>
        <end position="582"/>
    </location>
</feature>
<feature type="domain" description="Synaptonemal complex protein 2 Spt16M-like" evidence="9">
    <location>
        <begin position="309"/>
        <end position="419"/>
    </location>
</feature>
<dbReference type="PANTHER" id="PTHR15607:SF14">
    <property type="entry name" value="SYNAPTONEMAL COMPLEX PROTEIN 2-LIKE"/>
    <property type="match status" value="1"/>
</dbReference>
<organism evidence="10 11">
    <name type="scientific">Molossus molossus</name>
    <name type="common">Pallas' mastiff bat</name>
    <name type="synonym">Vespertilio molossus</name>
    <dbReference type="NCBI Taxonomy" id="27622"/>
    <lineage>
        <taxon>Eukaryota</taxon>
        <taxon>Metazoa</taxon>
        <taxon>Chordata</taxon>
        <taxon>Craniata</taxon>
        <taxon>Vertebrata</taxon>
        <taxon>Euteleostomi</taxon>
        <taxon>Mammalia</taxon>
        <taxon>Eutheria</taxon>
        <taxon>Laurasiatheria</taxon>
        <taxon>Chiroptera</taxon>
        <taxon>Yangochiroptera</taxon>
        <taxon>Molossidae</taxon>
        <taxon>Molossus</taxon>
    </lineage>
</organism>
<evidence type="ECO:0000259" key="9">
    <source>
        <dbReference type="Pfam" id="PF18584"/>
    </source>
</evidence>
<evidence type="ECO:0000256" key="5">
    <source>
        <dbReference type="ARBA" id="ARBA00023242"/>
    </source>
</evidence>
<dbReference type="GO" id="GO:0000779">
    <property type="term" value="C:condensed chromosome, centromeric region"/>
    <property type="evidence" value="ECO:0007669"/>
    <property type="project" value="TreeGrafter"/>
</dbReference>
<evidence type="ECO:0000313" key="10">
    <source>
        <dbReference type="EMBL" id="KAF6445294.1"/>
    </source>
</evidence>
<accession>A0A7J8FC13</accession>
<evidence type="ECO:0000256" key="3">
    <source>
        <dbReference type="ARBA" id="ARBA00007960"/>
    </source>
</evidence>
<feature type="compositionally biased region" description="Basic and acidic residues" evidence="7">
    <location>
        <begin position="534"/>
        <end position="551"/>
    </location>
</feature>